<dbReference type="GeneID" id="28835648"/>
<dbReference type="PANTHER" id="PTHR12265">
    <property type="entry name" value="TRANSMEMBRANE PROTEIN 53"/>
    <property type="match status" value="1"/>
</dbReference>
<reference evidence="8" key="2">
    <citation type="journal article" date="2018" name="Nat. Commun.">
        <title>Extreme sensitivity to ultraviolet light in the fungal pathogen causing white-nose syndrome of bats.</title>
        <authorList>
            <person name="Palmer J.M."/>
            <person name="Drees K.P."/>
            <person name="Foster J.T."/>
            <person name="Lindner D.L."/>
        </authorList>
    </citation>
    <scope>NUCLEOTIDE SEQUENCE [LARGE SCALE GENOMIC DNA]</scope>
    <source>
        <strain evidence="8">UAMH 10579</strain>
    </source>
</reference>
<evidence type="ECO:0000256" key="6">
    <source>
        <dbReference type="ARBA" id="ARBA00034303"/>
    </source>
</evidence>
<comment type="similarity">
    <text evidence="1">Belongs to the TMEM53 family.</text>
</comment>
<evidence type="ECO:0000256" key="3">
    <source>
        <dbReference type="ARBA" id="ARBA00022989"/>
    </source>
</evidence>
<dbReference type="Proteomes" id="UP000091956">
    <property type="component" value="Unassembled WGS sequence"/>
</dbReference>
<evidence type="ECO:0000313" key="7">
    <source>
        <dbReference type="EMBL" id="OBT99136.1"/>
    </source>
</evidence>
<dbReference type="GO" id="GO:0005640">
    <property type="term" value="C:nuclear outer membrane"/>
    <property type="evidence" value="ECO:0007669"/>
    <property type="project" value="UniProtKB-SubCell"/>
</dbReference>
<dbReference type="Pfam" id="PF05705">
    <property type="entry name" value="DUF829"/>
    <property type="match status" value="1"/>
</dbReference>
<organism evidence="7 8">
    <name type="scientific">Pseudogymnoascus verrucosus</name>
    <dbReference type="NCBI Taxonomy" id="342668"/>
    <lineage>
        <taxon>Eukaryota</taxon>
        <taxon>Fungi</taxon>
        <taxon>Dikarya</taxon>
        <taxon>Ascomycota</taxon>
        <taxon>Pezizomycotina</taxon>
        <taxon>Leotiomycetes</taxon>
        <taxon>Thelebolales</taxon>
        <taxon>Thelebolaceae</taxon>
        <taxon>Pseudogymnoascus</taxon>
    </lineage>
</organism>
<evidence type="ECO:0000313" key="8">
    <source>
        <dbReference type="Proteomes" id="UP000091956"/>
    </source>
</evidence>
<keyword evidence="4" id="KW-0472">Membrane</keyword>
<proteinExistence type="inferred from homology"/>
<evidence type="ECO:0000256" key="4">
    <source>
        <dbReference type="ARBA" id="ARBA00023136"/>
    </source>
</evidence>
<evidence type="ECO:0000256" key="2">
    <source>
        <dbReference type="ARBA" id="ARBA00022692"/>
    </source>
</evidence>
<keyword evidence="3" id="KW-1133">Transmembrane helix</keyword>
<keyword evidence="8" id="KW-1185">Reference proteome</keyword>
<accession>A0A1B8GTH4</accession>
<dbReference type="InterPro" id="IPR029058">
    <property type="entry name" value="AB_hydrolase_fold"/>
</dbReference>
<protein>
    <recommendedName>
        <fullName evidence="9">Indole-diterpene biosynthesis protein PaxU</fullName>
    </recommendedName>
</protein>
<name>A0A1B8GTH4_9PEZI</name>
<comment type="subcellular location">
    <subcellularLocation>
        <location evidence="6">Nucleus outer membrane</location>
        <topology evidence="6">Single-pass membrane protein</topology>
    </subcellularLocation>
</comment>
<dbReference type="PANTHER" id="PTHR12265:SF30">
    <property type="entry name" value="TRANSMEMBRANE PROTEIN 53"/>
    <property type="match status" value="1"/>
</dbReference>
<sequence>MEIPILTAAEASQLDSLQSFKRLSSKAYLYTPSGTHDSDSAPLPNPDTNAPHLIFLVSWMNASSRHISKYTSHYQIFYPSTPILLVTSSASDFFPVSIQHRLATLAPAISAIRAYTDERQVSRNDLLVHAMSNGGGGQLALISKQYLAETGQPLPANTIVYDSLPGTARFKQGLATFSLGLPATWYLRMPMQLMFSILLLFCYILPQIMGQKISALVIFNSVRPEFIRKEAKRCYIYSDGDEVVLDRDVEEHAKEAERNGLRVEMVKFEGTSHVGHMRSDPARYWGIVKRSWEDRA</sequence>
<gene>
    <name evidence="7" type="ORF">VE01_02262</name>
</gene>
<reference evidence="7 8" key="1">
    <citation type="submission" date="2016-03" db="EMBL/GenBank/DDBJ databases">
        <title>Comparative genomics of Pseudogymnoascus destructans, the fungus causing white-nose syndrome of bats.</title>
        <authorList>
            <person name="Palmer J.M."/>
            <person name="Drees K.P."/>
            <person name="Foster J.T."/>
            <person name="Lindner D.L."/>
        </authorList>
    </citation>
    <scope>NUCLEOTIDE SEQUENCE [LARGE SCALE GENOMIC DNA]</scope>
    <source>
        <strain evidence="7 8">UAMH 10579</strain>
    </source>
</reference>
<dbReference type="OrthoDB" id="77878at2759"/>
<dbReference type="RefSeq" id="XP_018132869.1">
    <property type="nucleotide sequence ID" value="XM_018271772.2"/>
</dbReference>
<keyword evidence="2" id="KW-0812">Transmembrane</keyword>
<dbReference type="AlphaFoldDB" id="A0A1B8GTH4"/>
<dbReference type="SUPFAM" id="SSF53474">
    <property type="entry name" value="alpha/beta-Hydrolases"/>
    <property type="match status" value="1"/>
</dbReference>
<keyword evidence="5" id="KW-0539">Nucleus</keyword>
<evidence type="ECO:0000256" key="5">
    <source>
        <dbReference type="ARBA" id="ARBA00023242"/>
    </source>
</evidence>
<evidence type="ECO:0000256" key="1">
    <source>
        <dbReference type="ARBA" id="ARBA00007387"/>
    </source>
</evidence>
<dbReference type="EMBL" id="KV460214">
    <property type="protein sequence ID" value="OBT99136.1"/>
    <property type="molecule type" value="Genomic_DNA"/>
</dbReference>
<dbReference type="InterPro" id="IPR008547">
    <property type="entry name" value="DUF829_TMEM53"/>
</dbReference>
<evidence type="ECO:0008006" key="9">
    <source>
        <dbReference type="Google" id="ProtNLM"/>
    </source>
</evidence>